<evidence type="ECO:0000313" key="3">
    <source>
        <dbReference type="EMBL" id="MBH9576262.1"/>
    </source>
</evidence>
<name>A0A931J4P6_9BURK</name>
<dbReference type="SUPFAM" id="SSF52833">
    <property type="entry name" value="Thioredoxin-like"/>
    <property type="match status" value="1"/>
</dbReference>
<dbReference type="RefSeq" id="WP_198109863.1">
    <property type="nucleotide sequence ID" value="NZ_JAEDAK010000002.1"/>
</dbReference>
<comment type="caution">
    <text evidence="3">The sequence shown here is derived from an EMBL/GenBank/DDBJ whole genome shotgun (WGS) entry which is preliminary data.</text>
</comment>
<keyword evidence="4" id="KW-1185">Reference proteome</keyword>
<dbReference type="InterPro" id="IPR036249">
    <property type="entry name" value="Thioredoxin-like_sf"/>
</dbReference>
<dbReference type="InterPro" id="IPR004046">
    <property type="entry name" value="GST_C"/>
</dbReference>
<evidence type="ECO:0000313" key="4">
    <source>
        <dbReference type="Proteomes" id="UP000613266"/>
    </source>
</evidence>
<dbReference type="Proteomes" id="UP000613266">
    <property type="component" value="Unassembled WGS sequence"/>
</dbReference>
<dbReference type="InterPro" id="IPR010987">
    <property type="entry name" value="Glutathione-S-Trfase_C-like"/>
</dbReference>
<sequence>MKLYHFPLSGNSHKVRLALSMLGLPYEAEVPSGGAHKAPEFLKLNPFGQVPVLVDGAVVVRDSQAILAYLGQRYGGDAWWPREAGRLAQVVAWLSTAANEVAHGPNLLRLHHKFGRPIDLAAAQARTAALLAVLEGVLASQAWLVDGAAPTLADLAVYPYIALAPEGQVDLSPYPAVQAWLGRVQALPGHGDMPGTWSAKRAA</sequence>
<gene>
    <name evidence="3" type="ORF">I7X39_05000</name>
</gene>
<feature type="domain" description="GST C-terminal" evidence="2">
    <location>
        <begin position="83"/>
        <end position="203"/>
    </location>
</feature>
<feature type="domain" description="GST N-terminal" evidence="1">
    <location>
        <begin position="1"/>
        <end position="78"/>
    </location>
</feature>
<dbReference type="PROSITE" id="PS50405">
    <property type="entry name" value="GST_CTER"/>
    <property type="match status" value="1"/>
</dbReference>
<evidence type="ECO:0000259" key="2">
    <source>
        <dbReference type="PROSITE" id="PS50405"/>
    </source>
</evidence>
<organism evidence="3 4">
    <name type="scientific">Inhella proteolytica</name>
    <dbReference type="NCBI Taxonomy" id="2795029"/>
    <lineage>
        <taxon>Bacteria</taxon>
        <taxon>Pseudomonadati</taxon>
        <taxon>Pseudomonadota</taxon>
        <taxon>Betaproteobacteria</taxon>
        <taxon>Burkholderiales</taxon>
        <taxon>Sphaerotilaceae</taxon>
        <taxon>Inhella</taxon>
    </lineage>
</organism>
<dbReference type="Gene3D" id="3.40.30.10">
    <property type="entry name" value="Glutaredoxin"/>
    <property type="match status" value="1"/>
</dbReference>
<dbReference type="PANTHER" id="PTHR44051:SF2">
    <property type="entry name" value="HYPOTHETICAL GLUTATHIONE S-TRANSFERASE LIKE PROTEIN"/>
    <property type="match status" value="1"/>
</dbReference>
<dbReference type="Gene3D" id="1.20.1050.10">
    <property type="match status" value="1"/>
</dbReference>
<dbReference type="PROSITE" id="PS50404">
    <property type="entry name" value="GST_NTER"/>
    <property type="match status" value="1"/>
</dbReference>
<dbReference type="Pfam" id="PF00043">
    <property type="entry name" value="GST_C"/>
    <property type="match status" value="1"/>
</dbReference>
<dbReference type="InterPro" id="IPR036282">
    <property type="entry name" value="Glutathione-S-Trfase_C_sf"/>
</dbReference>
<protein>
    <submittedName>
        <fullName evidence="3">Glutathione S-transferase family protein</fullName>
    </submittedName>
</protein>
<dbReference type="CDD" id="cd03056">
    <property type="entry name" value="GST_N_4"/>
    <property type="match status" value="1"/>
</dbReference>
<dbReference type="AlphaFoldDB" id="A0A931J4P6"/>
<dbReference type="Pfam" id="PF13417">
    <property type="entry name" value="GST_N_3"/>
    <property type="match status" value="1"/>
</dbReference>
<evidence type="ECO:0000259" key="1">
    <source>
        <dbReference type="PROSITE" id="PS50404"/>
    </source>
</evidence>
<accession>A0A931J4P6</accession>
<dbReference type="SFLD" id="SFLDS00019">
    <property type="entry name" value="Glutathione_Transferase_(cytos"/>
    <property type="match status" value="1"/>
</dbReference>
<dbReference type="InterPro" id="IPR004045">
    <property type="entry name" value="Glutathione_S-Trfase_N"/>
</dbReference>
<proteinExistence type="predicted"/>
<dbReference type="EMBL" id="JAEDAK010000002">
    <property type="protein sequence ID" value="MBH9576262.1"/>
    <property type="molecule type" value="Genomic_DNA"/>
</dbReference>
<dbReference type="SFLD" id="SFLDG00358">
    <property type="entry name" value="Main_(cytGST)"/>
    <property type="match status" value="1"/>
</dbReference>
<dbReference type="SUPFAM" id="SSF47616">
    <property type="entry name" value="GST C-terminal domain-like"/>
    <property type="match status" value="1"/>
</dbReference>
<dbReference type="PANTHER" id="PTHR44051">
    <property type="entry name" value="GLUTATHIONE S-TRANSFERASE-RELATED"/>
    <property type="match status" value="1"/>
</dbReference>
<reference evidence="3" key="1">
    <citation type="submission" date="2020-12" db="EMBL/GenBank/DDBJ databases">
        <title>The genome sequence of Inhella sp. 1Y17.</title>
        <authorList>
            <person name="Liu Y."/>
        </authorList>
    </citation>
    <scope>NUCLEOTIDE SEQUENCE</scope>
    <source>
        <strain evidence="3">1Y17</strain>
    </source>
</reference>
<dbReference type="InterPro" id="IPR040079">
    <property type="entry name" value="Glutathione_S-Trfase"/>
</dbReference>